<dbReference type="GO" id="GO:0009279">
    <property type="term" value="C:cell outer membrane"/>
    <property type="evidence" value="ECO:0007669"/>
    <property type="project" value="UniProtKB-SubCell"/>
</dbReference>
<evidence type="ECO:0000256" key="4">
    <source>
        <dbReference type="PROSITE-ProRule" id="PRU00473"/>
    </source>
</evidence>
<evidence type="ECO:0000256" key="6">
    <source>
        <dbReference type="SAM" id="SignalP"/>
    </source>
</evidence>
<feature type="signal peptide" evidence="6">
    <location>
        <begin position="1"/>
        <end position="25"/>
    </location>
</feature>
<dbReference type="CDD" id="cd07185">
    <property type="entry name" value="OmpA_C-like"/>
    <property type="match status" value="1"/>
</dbReference>
<dbReference type="PRINTS" id="PR01021">
    <property type="entry name" value="OMPADOMAIN"/>
</dbReference>
<comment type="subcellular location">
    <subcellularLocation>
        <location evidence="1">Cell outer membrane</location>
    </subcellularLocation>
</comment>
<dbReference type="Proteomes" id="UP000031675">
    <property type="component" value="Unassembled WGS sequence"/>
</dbReference>
<dbReference type="Pfam" id="PF00691">
    <property type="entry name" value="OmpA"/>
    <property type="match status" value="1"/>
</dbReference>
<name>A0A0C2JM92_9ACTN</name>
<feature type="compositionally biased region" description="Basic and acidic residues" evidence="5">
    <location>
        <begin position="128"/>
        <end position="142"/>
    </location>
</feature>
<dbReference type="SUPFAM" id="SSF103088">
    <property type="entry name" value="OmpA-like"/>
    <property type="match status" value="1"/>
</dbReference>
<feature type="domain" description="OmpA-like" evidence="7">
    <location>
        <begin position="78"/>
        <end position="200"/>
    </location>
</feature>
<dbReference type="InterPro" id="IPR006664">
    <property type="entry name" value="OMP_bac"/>
</dbReference>
<feature type="region of interest" description="Disordered" evidence="5">
    <location>
        <begin position="29"/>
        <end position="48"/>
    </location>
</feature>
<keyword evidence="6" id="KW-0732">Signal</keyword>
<dbReference type="InterPro" id="IPR006665">
    <property type="entry name" value="OmpA-like"/>
</dbReference>
<dbReference type="InterPro" id="IPR050330">
    <property type="entry name" value="Bact_OuterMem_StrucFunc"/>
</dbReference>
<reference evidence="9" key="1">
    <citation type="journal article" date="2015" name="Chem. Biol.">
        <title>Structure, bioactivity, and resistance mechanism of streptomonomicin, an unusual lasso Peptide from an understudied halophilic actinomycete.</title>
        <authorList>
            <person name="Metelev M."/>
            <person name="Tietz J.I."/>
            <person name="Melby J.O."/>
            <person name="Blair P.M."/>
            <person name="Zhu L."/>
            <person name="Livnat I."/>
            <person name="Severinov K."/>
            <person name="Mitchell D.A."/>
        </authorList>
    </citation>
    <scope>NUCLEOTIDE SEQUENCE [LARGE SCALE GENOMIC DNA]</scope>
    <source>
        <strain evidence="9">YIM 90003</strain>
    </source>
</reference>
<feature type="region of interest" description="Disordered" evidence="5">
    <location>
        <begin position="163"/>
        <end position="200"/>
    </location>
</feature>
<evidence type="ECO:0000256" key="5">
    <source>
        <dbReference type="SAM" id="MobiDB-lite"/>
    </source>
</evidence>
<feature type="chain" id="PRO_5002163402" description="OmpA-like domain-containing protein" evidence="6">
    <location>
        <begin position="26"/>
        <end position="200"/>
    </location>
</feature>
<evidence type="ECO:0000256" key="1">
    <source>
        <dbReference type="ARBA" id="ARBA00004442"/>
    </source>
</evidence>
<evidence type="ECO:0000313" key="9">
    <source>
        <dbReference type="Proteomes" id="UP000031675"/>
    </source>
</evidence>
<dbReference type="Gene3D" id="3.30.1330.60">
    <property type="entry name" value="OmpA-like domain"/>
    <property type="match status" value="1"/>
</dbReference>
<evidence type="ECO:0000256" key="3">
    <source>
        <dbReference type="ARBA" id="ARBA00023237"/>
    </source>
</evidence>
<keyword evidence="2 4" id="KW-0472">Membrane</keyword>
<accession>A0A0C2JM92</accession>
<protein>
    <recommendedName>
        <fullName evidence="7">OmpA-like domain-containing protein</fullName>
    </recommendedName>
</protein>
<dbReference type="OrthoDB" id="5166631at2"/>
<gene>
    <name evidence="8" type="ORF">LP52_15900</name>
</gene>
<evidence type="ECO:0000256" key="2">
    <source>
        <dbReference type="ARBA" id="ARBA00023136"/>
    </source>
</evidence>
<sequence length="200" mass="20756">MSRSASAAAAAGALAAALAAVPASAAAEEYVPEQAGTEVDSAPVRDLTLPAQDLAAGVDELTLSTSTEDGSMTDSENAEERIVTLDADVLFAFDEAELSGDAQQTLEDTAEILQDDAPGRTVSVDGYTDSKGEESYNRSLSEDRAEAVEQELASLIEGADITFETAGHGSADTVAPNEVDGEDNPDGRAENRRVEISFAR</sequence>
<proteinExistence type="predicted"/>
<feature type="compositionally biased region" description="Basic and acidic residues" evidence="5">
    <location>
        <begin position="185"/>
        <end position="200"/>
    </location>
</feature>
<keyword evidence="3" id="KW-0998">Cell outer membrane</keyword>
<evidence type="ECO:0000259" key="7">
    <source>
        <dbReference type="PROSITE" id="PS51123"/>
    </source>
</evidence>
<dbReference type="STRING" id="183763.LP52_15900"/>
<evidence type="ECO:0000313" key="8">
    <source>
        <dbReference type="EMBL" id="KIH98002.1"/>
    </source>
</evidence>
<dbReference type="RefSeq" id="WP_040274559.1">
    <property type="nucleotide sequence ID" value="NZ_JROO01000030.1"/>
</dbReference>
<dbReference type="AlphaFoldDB" id="A0A0C2JM92"/>
<organism evidence="8 9">
    <name type="scientific">Streptomonospora alba</name>
    <dbReference type="NCBI Taxonomy" id="183763"/>
    <lineage>
        <taxon>Bacteria</taxon>
        <taxon>Bacillati</taxon>
        <taxon>Actinomycetota</taxon>
        <taxon>Actinomycetes</taxon>
        <taxon>Streptosporangiales</taxon>
        <taxon>Nocardiopsidaceae</taxon>
        <taxon>Streptomonospora</taxon>
    </lineage>
</organism>
<dbReference type="EMBL" id="JROO01000030">
    <property type="protein sequence ID" value="KIH98002.1"/>
    <property type="molecule type" value="Genomic_DNA"/>
</dbReference>
<dbReference type="PROSITE" id="PS51123">
    <property type="entry name" value="OMPA_2"/>
    <property type="match status" value="1"/>
</dbReference>
<comment type="caution">
    <text evidence="8">The sequence shown here is derived from an EMBL/GenBank/DDBJ whole genome shotgun (WGS) entry which is preliminary data.</text>
</comment>
<dbReference type="PANTHER" id="PTHR30329">
    <property type="entry name" value="STATOR ELEMENT OF FLAGELLAR MOTOR COMPLEX"/>
    <property type="match status" value="1"/>
</dbReference>
<keyword evidence="9" id="KW-1185">Reference proteome</keyword>
<feature type="region of interest" description="Disordered" evidence="5">
    <location>
        <begin position="119"/>
        <end position="142"/>
    </location>
</feature>
<dbReference type="PANTHER" id="PTHR30329:SF21">
    <property type="entry name" value="LIPOPROTEIN YIAD-RELATED"/>
    <property type="match status" value="1"/>
</dbReference>
<dbReference type="InterPro" id="IPR036737">
    <property type="entry name" value="OmpA-like_sf"/>
</dbReference>